<evidence type="ECO:0000259" key="8">
    <source>
        <dbReference type="Pfam" id="PF01435"/>
    </source>
</evidence>
<evidence type="ECO:0000256" key="7">
    <source>
        <dbReference type="SAM" id="SignalP"/>
    </source>
</evidence>
<dbReference type="RefSeq" id="WP_022487132.1">
    <property type="nucleotide sequence ID" value="NZ_VULN01000002.1"/>
</dbReference>
<evidence type="ECO:0000313" key="9">
    <source>
        <dbReference type="EMBL" id="MSS81447.1"/>
    </source>
</evidence>
<keyword evidence="1 6" id="KW-0645">Protease</keyword>
<organism evidence="9 10">
    <name type="scientific">Acidaminococcus fermentans</name>
    <dbReference type="NCBI Taxonomy" id="905"/>
    <lineage>
        <taxon>Bacteria</taxon>
        <taxon>Bacillati</taxon>
        <taxon>Bacillota</taxon>
        <taxon>Negativicutes</taxon>
        <taxon>Acidaminococcales</taxon>
        <taxon>Acidaminococcaceae</taxon>
        <taxon>Acidaminococcus</taxon>
    </lineage>
</organism>
<dbReference type="InterPro" id="IPR001915">
    <property type="entry name" value="Peptidase_M48"/>
</dbReference>
<evidence type="ECO:0000256" key="2">
    <source>
        <dbReference type="ARBA" id="ARBA00022723"/>
    </source>
</evidence>
<dbReference type="GO" id="GO:0051603">
    <property type="term" value="P:proteolysis involved in protein catabolic process"/>
    <property type="evidence" value="ECO:0007669"/>
    <property type="project" value="TreeGrafter"/>
</dbReference>
<dbReference type="GO" id="GO:0016020">
    <property type="term" value="C:membrane"/>
    <property type="evidence" value="ECO:0007669"/>
    <property type="project" value="TreeGrafter"/>
</dbReference>
<dbReference type="GO" id="GO:0046872">
    <property type="term" value="F:metal ion binding"/>
    <property type="evidence" value="ECO:0007669"/>
    <property type="project" value="UniProtKB-KW"/>
</dbReference>
<feature type="signal peptide" evidence="7">
    <location>
        <begin position="1"/>
        <end position="21"/>
    </location>
</feature>
<evidence type="ECO:0000256" key="1">
    <source>
        <dbReference type="ARBA" id="ARBA00022670"/>
    </source>
</evidence>
<feature type="chain" id="PRO_5038700336" evidence="7">
    <location>
        <begin position="22"/>
        <end position="361"/>
    </location>
</feature>
<feature type="domain" description="Peptidase M48" evidence="8">
    <location>
        <begin position="112"/>
        <end position="262"/>
    </location>
</feature>
<dbReference type="GO" id="GO:0004222">
    <property type="term" value="F:metalloendopeptidase activity"/>
    <property type="evidence" value="ECO:0007669"/>
    <property type="project" value="InterPro"/>
</dbReference>
<evidence type="ECO:0000256" key="5">
    <source>
        <dbReference type="ARBA" id="ARBA00023049"/>
    </source>
</evidence>
<dbReference type="EMBL" id="VULN01000002">
    <property type="protein sequence ID" value="MSS81447.1"/>
    <property type="molecule type" value="Genomic_DNA"/>
</dbReference>
<dbReference type="Proteomes" id="UP000441455">
    <property type="component" value="Unassembled WGS sequence"/>
</dbReference>
<proteinExistence type="inferred from homology"/>
<evidence type="ECO:0000256" key="3">
    <source>
        <dbReference type="ARBA" id="ARBA00022801"/>
    </source>
</evidence>
<dbReference type="PANTHER" id="PTHR22726">
    <property type="entry name" value="METALLOENDOPEPTIDASE OMA1"/>
    <property type="match status" value="1"/>
</dbReference>
<comment type="caution">
    <text evidence="9">The sequence shown here is derived from an EMBL/GenBank/DDBJ whole genome shotgun (WGS) entry which is preliminary data.</text>
</comment>
<accession>A0A6N7VIG3</accession>
<evidence type="ECO:0000256" key="4">
    <source>
        <dbReference type="ARBA" id="ARBA00022833"/>
    </source>
</evidence>
<sequence length="361" mass="39771">MKLWKNRLMGCALAGMLGLGAVTGTVIPPQQAEAGGVLVDVLGTAIAGTMYRDKVMGVYKTYNNTDKGRQEWFEQMKKEEGVDEDEYLNSRLDTIMSNVTAGIAAVDPTVYKKPYNYFISPNDDANAYCTIGHNVNVYRGIFNLMPMDDEIAVVIGHELGHGQKDHPLQGVKKSLNAAVLAEMANAATGGIASGAIGQLYTYTRNVHLSKPMEWEADNLAFDYITHTNYNPGATAAVWQRFLEKYGDMNIHWSDHPTCTERRENYVKKLNAWSNKHVDDKDGVVYVNKKEFLTPSATGSMSSKERSYFVMGNLAAVYHNNKTAPEAYASGDTVMMGQQPIITSTGDDPSAEELAAKLNKIK</sequence>
<dbReference type="Pfam" id="PF01435">
    <property type="entry name" value="Peptidase_M48"/>
    <property type="match status" value="1"/>
</dbReference>
<keyword evidence="3 6" id="KW-0378">Hydrolase</keyword>
<dbReference type="Gene3D" id="3.30.2010.10">
    <property type="entry name" value="Metalloproteases ('zincins'), catalytic domain"/>
    <property type="match status" value="1"/>
</dbReference>
<dbReference type="AlphaFoldDB" id="A0A6N7VIG3"/>
<dbReference type="PANTHER" id="PTHR22726:SF1">
    <property type="entry name" value="METALLOENDOPEPTIDASE OMA1, MITOCHONDRIAL"/>
    <property type="match status" value="1"/>
</dbReference>
<evidence type="ECO:0000256" key="6">
    <source>
        <dbReference type="RuleBase" id="RU003983"/>
    </source>
</evidence>
<comment type="similarity">
    <text evidence="6">Belongs to the peptidase M48 family.</text>
</comment>
<dbReference type="CDD" id="cd07324">
    <property type="entry name" value="M48C_Oma1-like"/>
    <property type="match status" value="1"/>
</dbReference>
<gene>
    <name evidence="9" type="ORF">FX155_02280</name>
</gene>
<keyword evidence="4 6" id="KW-0862">Zinc</keyword>
<dbReference type="InterPro" id="IPR051156">
    <property type="entry name" value="Mito/Outer_Membr_Metalloprot"/>
</dbReference>
<keyword evidence="7" id="KW-0732">Signal</keyword>
<keyword evidence="5 6" id="KW-0482">Metalloprotease</keyword>
<comment type="cofactor">
    <cofactor evidence="6">
        <name>Zn(2+)</name>
        <dbReference type="ChEBI" id="CHEBI:29105"/>
    </cofactor>
    <text evidence="6">Binds 1 zinc ion per subunit.</text>
</comment>
<protein>
    <submittedName>
        <fullName evidence="9">M48 family metalloprotease</fullName>
    </submittedName>
</protein>
<keyword evidence="2" id="KW-0479">Metal-binding</keyword>
<reference evidence="9 10" key="1">
    <citation type="submission" date="2019-08" db="EMBL/GenBank/DDBJ databases">
        <title>In-depth cultivation of the pig gut microbiome towards novel bacterial diversity and tailored functional studies.</title>
        <authorList>
            <person name="Wylensek D."/>
            <person name="Hitch T.C.A."/>
            <person name="Clavel T."/>
        </authorList>
    </citation>
    <scope>NUCLEOTIDE SEQUENCE [LARGE SCALE GENOMIC DNA]</scope>
    <source>
        <strain evidence="9 10">WCA-389-WT-5B</strain>
    </source>
</reference>
<dbReference type="OrthoDB" id="1624239at2"/>
<name>A0A6N7VIG3_ACIFE</name>
<evidence type="ECO:0000313" key="10">
    <source>
        <dbReference type="Proteomes" id="UP000441455"/>
    </source>
</evidence>